<dbReference type="GO" id="GO:0003735">
    <property type="term" value="F:structural constituent of ribosome"/>
    <property type="evidence" value="ECO:0007669"/>
    <property type="project" value="InterPro"/>
</dbReference>
<comment type="function">
    <text evidence="4">Binds together with bS18 to 16S ribosomal RNA.</text>
</comment>
<comment type="similarity">
    <text evidence="1">Belongs to the bacterial ribosomal protein bS6 family.</text>
</comment>
<dbReference type="GO" id="GO:0005840">
    <property type="term" value="C:ribosome"/>
    <property type="evidence" value="ECO:0007669"/>
    <property type="project" value="UniProtKB-KW"/>
</dbReference>
<evidence type="ECO:0000256" key="6">
    <source>
        <dbReference type="ARBA" id="ARBA00035520"/>
    </source>
</evidence>
<accession>A0A512MAV7</accession>
<reference evidence="7 8" key="1">
    <citation type="submission" date="2019-07" db="EMBL/GenBank/DDBJ databases">
        <title>Whole genome shotgun sequence of Brevifollis gellanilyticus NBRC 108608.</title>
        <authorList>
            <person name="Hosoyama A."/>
            <person name="Uohara A."/>
            <person name="Ohji S."/>
            <person name="Ichikawa N."/>
        </authorList>
    </citation>
    <scope>NUCLEOTIDE SEQUENCE [LARGE SCALE GENOMIC DNA]</scope>
    <source>
        <strain evidence="7 8">NBRC 108608</strain>
    </source>
</reference>
<dbReference type="GO" id="GO:1990904">
    <property type="term" value="C:ribonucleoprotein complex"/>
    <property type="evidence" value="ECO:0007669"/>
    <property type="project" value="UniProtKB-KW"/>
</dbReference>
<dbReference type="InterPro" id="IPR014717">
    <property type="entry name" value="Transl_elong_EF1B/ribsomal_bS6"/>
</dbReference>
<proteinExistence type="inferred from homology"/>
<evidence type="ECO:0000313" key="7">
    <source>
        <dbReference type="EMBL" id="GEP43869.1"/>
    </source>
</evidence>
<dbReference type="EMBL" id="BKAG01000022">
    <property type="protein sequence ID" value="GEP43869.1"/>
    <property type="molecule type" value="Genomic_DNA"/>
</dbReference>
<organism evidence="7 8">
    <name type="scientific">Brevifollis gellanilyticus</name>
    <dbReference type="NCBI Taxonomy" id="748831"/>
    <lineage>
        <taxon>Bacteria</taxon>
        <taxon>Pseudomonadati</taxon>
        <taxon>Verrucomicrobiota</taxon>
        <taxon>Verrucomicrobiia</taxon>
        <taxon>Verrucomicrobiales</taxon>
        <taxon>Verrucomicrobiaceae</taxon>
    </lineage>
</organism>
<comment type="caution">
    <text evidence="7">The sequence shown here is derived from an EMBL/GenBank/DDBJ whole genome shotgun (WGS) entry which is preliminary data.</text>
</comment>
<dbReference type="InterPro" id="IPR020814">
    <property type="entry name" value="Ribosomal_S6_plastid/chlpt"/>
</dbReference>
<protein>
    <recommendedName>
        <fullName evidence="5">Small ribosomal subunit protein bS6</fullName>
    </recommendedName>
    <alternativeName>
        <fullName evidence="6">30S ribosomal protein S6</fullName>
    </alternativeName>
</protein>
<dbReference type="GO" id="GO:0019843">
    <property type="term" value="F:rRNA binding"/>
    <property type="evidence" value="ECO:0007669"/>
    <property type="project" value="InterPro"/>
</dbReference>
<dbReference type="Pfam" id="PF01250">
    <property type="entry name" value="Ribosomal_S6"/>
    <property type="match status" value="1"/>
</dbReference>
<dbReference type="CDD" id="cd00473">
    <property type="entry name" value="bS6"/>
    <property type="match status" value="1"/>
</dbReference>
<keyword evidence="2" id="KW-0689">Ribosomal protein</keyword>
<evidence type="ECO:0000256" key="3">
    <source>
        <dbReference type="ARBA" id="ARBA00023274"/>
    </source>
</evidence>
<evidence type="ECO:0000256" key="4">
    <source>
        <dbReference type="ARBA" id="ARBA00035104"/>
    </source>
</evidence>
<dbReference type="OrthoDB" id="195283at2"/>
<dbReference type="RefSeq" id="WP_146851432.1">
    <property type="nucleotide sequence ID" value="NZ_BKAG01000022.1"/>
</dbReference>
<evidence type="ECO:0000256" key="1">
    <source>
        <dbReference type="ARBA" id="ARBA00009512"/>
    </source>
</evidence>
<keyword evidence="8" id="KW-1185">Reference proteome</keyword>
<dbReference type="InterPro" id="IPR035980">
    <property type="entry name" value="Ribosomal_bS6_sf"/>
</dbReference>
<dbReference type="SUPFAM" id="SSF54995">
    <property type="entry name" value="Ribosomal protein S6"/>
    <property type="match status" value="1"/>
</dbReference>
<dbReference type="Gene3D" id="3.30.70.60">
    <property type="match status" value="1"/>
</dbReference>
<name>A0A512MAV7_9BACT</name>
<gene>
    <name evidence="7" type="ORF">BGE01nite_31600</name>
</gene>
<sequence length="94" mass="10740">MKRNYQALIVLDLKGKEESVDTLISNIGKDFEKAGAKLEQIDQLGKRNFPYSPRHVTSGFFVKYHVSADNATLDAVRGKLKLNDSVYQQYYQRA</sequence>
<keyword evidence="3" id="KW-0687">Ribonucleoprotein</keyword>
<dbReference type="GO" id="GO:0006412">
    <property type="term" value="P:translation"/>
    <property type="evidence" value="ECO:0007669"/>
    <property type="project" value="InterPro"/>
</dbReference>
<evidence type="ECO:0000256" key="5">
    <source>
        <dbReference type="ARBA" id="ARBA00035294"/>
    </source>
</evidence>
<evidence type="ECO:0000313" key="8">
    <source>
        <dbReference type="Proteomes" id="UP000321577"/>
    </source>
</evidence>
<dbReference type="Proteomes" id="UP000321577">
    <property type="component" value="Unassembled WGS sequence"/>
</dbReference>
<evidence type="ECO:0000256" key="2">
    <source>
        <dbReference type="ARBA" id="ARBA00022980"/>
    </source>
</evidence>
<dbReference type="InterPro" id="IPR000529">
    <property type="entry name" value="Ribosomal_bS6"/>
</dbReference>
<dbReference type="AlphaFoldDB" id="A0A512MAV7"/>